<keyword evidence="4" id="KW-1185">Reference proteome</keyword>
<protein>
    <recommendedName>
        <fullName evidence="5">Hexosyltransferase</fullName>
    </recommendedName>
</protein>
<evidence type="ECO:0000256" key="1">
    <source>
        <dbReference type="ARBA" id="ARBA00007677"/>
    </source>
</evidence>
<accession>B8BYF7</accession>
<reference evidence="3 4" key="2">
    <citation type="journal article" date="2008" name="Nature">
        <title>The Phaeodactylum genome reveals the evolutionary history of diatom genomes.</title>
        <authorList>
            <person name="Bowler C."/>
            <person name="Allen A.E."/>
            <person name="Badger J.H."/>
            <person name="Grimwood J."/>
            <person name="Jabbari K."/>
            <person name="Kuo A."/>
            <person name="Maheswari U."/>
            <person name="Martens C."/>
            <person name="Maumus F."/>
            <person name="Otillar R.P."/>
            <person name="Rayko E."/>
            <person name="Salamov A."/>
            <person name="Vandepoele K."/>
            <person name="Beszteri B."/>
            <person name="Gruber A."/>
            <person name="Heijde M."/>
            <person name="Katinka M."/>
            <person name="Mock T."/>
            <person name="Valentin K."/>
            <person name="Verret F."/>
            <person name="Berges J.A."/>
            <person name="Brownlee C."/>
            <person name="Cadoret J.P."/>
            <person name="Chiovitti A."/>
            <person name="Choi C.J."/>
            <person name="Coesel S."/>
            <person name="De Martino A."/>
            <person name="Detter J.C."/>
            <person name="Durkin C."/>
            <person name="Falciatore A."/>
            <person name="Fournet J."/>
            <person name="Haruta M."/>
            <person name="Huysman M.J."/>
            <person name="Jenkins B.D."/>
            <person name="Jiroutova K."/>
            <person name="Jorgensen R.E."/>
            <person name="Joubert Y."/>
            <person name="Kaplan A."/>
            <person name="Kroger N."/>
            <person name="Kroth P.G."/>
            <person name="La Roche J."/>
            <person name="Lindquist E."/>
            <person name="Lommer M."/>
            <person name="Martin-Jezequel V."/>
            <person name="Lopez P.J."/>
            <person name="Lucas S."/>
            <person name="Mangogna M."/>
            <person name="McGinnis K."/>
            <person name="Medlin L.K."/>
            <person name="Montsant A."/>
            <person name="Oudot-Le Secq M.P."/>
            <person name="Napoli C."/>
            <person name="Obornik M."/>
            <person name="Parker M.S."/>
            <person name="Petit J.L."/>
            <person name="Porcel B.M."/>
            <person name="Poulsen N."/>
            <person name="Robison M."/>
            <person name="Rychlewski L."/>
            <person name="Rynearson T.A."/>
            <person name="Schmutz J."/>
            <person name="Shapiro H."/>
            <person name="Siaut M."/>
            <person name="Stanley M."/>
            <person name="Sussman M.R."/>
            <person name="Taylor A.R."/>
            <person name="Vardi A."/>
            <person name="von Dassow P."/>
            <person name="Vyverman W."/>
            <person name="Willis A."/>
            <person name="Wyrwicz L.S."/>
            <person name="Rokhsar D.S."/>
            <person name="Weissenbach J."/>
            <person name="Armbrust E.V."/>
            <person name="Green B.R."/>
            <person name="Van de Peer Y."/>
            <person name="Grigoriev I.V."/>
        </authorList>
    </citation>
    <scope>NUCLEOTIDE SEQUENCE [LARGE SCALE GENOMIC DNA]</scope>
    <source>
        <strain evidence="3 4">CCMP1335</strain>
    </source>
</reference>
<dbReference type="Pfam" id="PF01793">
    <property type="entry name" value="Glyco_transf_15"/>
    <property type="match status" value="1"/>
</dbReference>
<dbReference type="AlphaFoldDB" id="B8BYF7"/>
<dbReference type="InParanoid" id="B8BYF7"/>
<sequence>MPSLRVIFAIILLVSLATQIGTLLTFHLQRDGYVKDANLIRSTFDTGEKTTSSLNSRDVIVYLAQFGNHSTYGSPAFTKLNKSIDLLYTNYLNDFPCDVIIFHDSTDAPDSAIISSLATNRPNLQFRELTGKWWELPHGLKASDHKRWRKTGYSIGYRHMMRWFGILIWKYLTAEGYSHVMRMDDDSFIHSKIQYDLFQYLRVNGKRYAFRQPVVDDAVGKGYDEMIDKFLIDNSDATTQELSEHFKRDRNVGFYNNWFMADLSFFASTPVSTLLDIIDKSKLIYTQRTGDLVIHSTVVRLFLRPEEIYWARDFTYEHMTLCTREKCKGCPNNGGISRGVGVSNAEWNAFVDEVRDIYNGCTLFQDNEFIGAKDVGECSRLESQCGFYLELLLS</sequence>
<dbReference type="KEGG" id="tps:THAPSDRAFT_21863"/>
<dbReference type="SUPFAM" id="SSF53448">
    <property type="entry name" value="Nucleotide-diphospho-sugar transferases"/>
    <property type="match status" value="1"/>
</dbReference>
<dbReference type="GeneID" id="7451301"/>
<evidence type="ECO:0000313" key="3">
    <source>
        <dbReference type="EMBL" id="EED93880.1"/>
    </source>
</evidence>
<dbReference type="PaxDb" id="35128-Thaps21863"/>
<comment type="similarity">
    <text evidence="1">Belongs to the glycosyltransferase 15 family.</text>
</comment>
<reference evidence="3 4" key="1">
    <citation type="journal article" date="2004" name="Science">
        <title>The genome of the diatom Thalassiosira pseudonana: ecology, evolution, and metabolism.</title>
        <authorList>
            <person name="Armbrust E.V."/>
            <person name="Berges J.A."/>
            <person name="Bowler C."/>
            <person name="Green B.R."/>
            <person name="Martinez D."/>
            <person name="Putnam N.H."/>
            <person name="Zhou S."/>
            <person name="Allen A.E."/>
            <person name="Apt K.E."/>
            <person name="Bechner M."/>
            <person name="Brzezinski M.A."/>
            <person name="Chaal B.K."/>
            <person name="Chiovitti A."/>
            <person name="Davis A.K."/>
            <person name="Demarest M.S."/>
            <person name="Detter J.C."/>
            <person name="Glavina T."/>
            <person name="Goodstein D."/>
            <person name="Hadi M.Z."/>
            <person name="Hellsten U."/>
            <person name="Hildebrand M."/>
            <person name="Jenkins B.D."/>
            <person name="Jurka J."/>
            <person name="Kapitonov V.V."/>
            <person name="Kroger N."/>
            <person name="Lau W.W."/>
            <person name="Lane T.W."/>
            <person name="Larimer F.W."/>
            <person name="Lippmeier J.C."/>
            <person name="Lucas S."/>
            <person name="Medina M."/>
            <person name="Montsant A."/>
            <person name="Obornik M."/>
            <person name="Parker M.S."/>
            <person name="Palenik B."/>
            <person name="Pazour G.J."/>
            <person name="Richardson P.M."/>
            <person name="Rynearson T.A."/>
            <person name="Saito M.A."/>
            <person name="Schwartz D.C."/>
            <person name="Thamatrakoln K."/>
            <person name="Valentin K."/>
            <person name="Vardi A."/>
            <person name="Wilkerson F.P."/>
            <person name="Rokhsar D.S."/>
        </authorList>
    </citation>
    <scope>NUCLEOTIDE SEQUENCE [LARGE SCALE GENOMIC DNA]</scope>
    <source>
        <strain evidence="3 4">CCMP1335</strain>
    </source>
</reference>
<dbReference type="Gene3D" id="3.90.550.10">
    <property type="entry name" value="Spore Coat Polysaccharide Biosynthesis Protein SpsA, Chain A"/>
    <property type="match status" value="1"/>
</dbReference>
<dbReference type="FunFam" id="3.90.550.10:FF:000452">
    <property type="entry name" value="Uncharacterized protein"/>
    <property type="match status" value="1"/>
</dbReference>
<dbReference type="RefSeq" id="XP_002288444.1">
    <property type="nucleotide sequence ID" value="XM_002288408.1"/>
</dbReference>
<dbReference type="GO" id="GO:0016020">
    <property type="term" value="C:membrane"/>
    <property type="evidence" value="ECO:0007669"/>
    <property type="project" value="InterPro"/>
</dbReference>
<keyword evidence="2" id="KW-0808">Transferase</keyword>
<dbReference type="GO" id="GO:0005794">
    <property type="term" value="C:Golgi apparatus"/>
    <property type="evidence" value="ECO:0000318"/>
    <property type="project" value="GO_Central"/>
</dbReference>
<dbReference type="InterPro" id="IPR029044">
    <property type="entry name" value="Nucleotide-diphossugar_trans"/>
</dbReference>
<dbReference type="OMA" id="PIGICAQ"/>
<dbReference type="PANTHER" id="PTHR31121">
    <property type="entry name" value="ALPHA-1,2 MANNOSYLTRANSFERASE KTR1"/>
    <property type="match status" value="1"/>
</dbReference>
<dbReference type="Proteomes" id="UP000001449">
    <property type="component" value="Chromosome 3"/>
</dbReference>
<evidence type="ECO:0000256" key="2">
    <source>
        <dbReference type="ARBA" id="ARBA00022679"/>
    </source>
</evidence>
<dbReference type="eggNOG" id="KOG4472">
    <property type="taxonomic scope" value="Eukaryota"/>
</dbReference>
<dbReference type="EMBL" id="CM000640">
    <property type="protein sequence ID" value="EED93880.1"/>
    <property type="molecule type" value="Genomic_DNA"/>
</dbReference>
<dbReference type="GO" id="GO:0000026">
    <property type="term" value="F:alpha-1,2-mannosyltransferase activity"/>
    <property type="evidence" value="ECO:0000318"/>
    <property type="project" value="GO_Central"/>
</dbReference>
<name>B8BYF7_THAPS</name>
<dbReference type="HOGENOM" id="CLU_058931_0_0_1"/>
<dbReference type="GO" id="GO:0006487">
    <property type="term" value="P:protein N-linked glycosylation"/>
    <property type="evidence" value="ECO:0000318"/>
    <property type="project" value="GO_Central"/>
</dbReference>
<dbReference type="InterPro" id="IPR002685">
    <property type="entry name" value="Glyco_trans_15"/>
</dbReference>
<evidence type="ECO:0008006" key="5">
    <source>
        <dbReference type="Google" id="ProtNLM"/>
    </source>
</evidence>
<dbReference type="PANTHER" id="PTHR31121:SF6">
    <property type="entry name" value="ALPHA-1,2 MANNOSYLTRANSFERASE KTR1"/>
    <property type="match status" value="1"/>
</dbReference>
<gene>
    <name evidence="3" type="ORF">THAPSDRAFT_21863</name>
</gene>
<organism evidence="3 4">
    <name type="scientific">Thalassiosira pseudonana</name>
    <name type="common">Marine diatom</name>
    <name type="synonym">Cyclotella nana</name>
    <dbReference type="NCBI Taxonomy" id="35128"/>
    <lineage>
        <taxon>Eukaryota</taxon>
        <taxon>Sar</taxon>
        <taxon>Stramenopiles</taxon>
        <taxon>Ochrophyta</taxon>
        <taxon>Bacillariophyta</taxon>
        <taxon>Coscinodiscophyceae</taxon>
        <taxon>Thalassiosirophycidae</taxon>
        <taxon>Thalassiosirales</taxon>
        <taxon>Thalassiosiraceae</taxon>
        <taxon>Thalassiosira</taxon>
    </lineage>
</organism>
<dbReference type="GO" id="GO:0000032">
    <property type="term" value="P:cell wall mannoprotein biosynthetic process"/>
    <property type="evidence" value="ECO:0000318"/>
    <property type="project" value="GO_Central"/>
</dbReference>
<proteinExistence type="inferred from homology"/>
<evidence type="ECO:0000313" key="4">
    <source>
        <dbReference type="Proteomes" id="UP000001449"/>
    </source>
</evidence>